<organism evidence="2 3">
    <name type="scientific">Blastochloris viridis</name>
    <name type="common">Rhodopseudomonas viridis</name>
    <dbReference type="NCBI Taxonomy" id="1079"/>
    <lineage>
        <taxon>Bacteria</taxon>
        <taxon>Pseudomonadati</taxon>
        <taxon>Pseudomonadota</taxon>
        <taxon>Alphaproteobacteria</taxon>
        <taxon>Hyphomicrobiales</taxon>
        <taxon>Blastochloridaceae</taxon>
        <taxon>Blastochloris</taxon>
    </lineage>
</organism>
<evidence type="ECO:0000256" key="1">
    <source>
        <dbReference type="SAM" id="Phobius"/>
    </source>
</evidence>
<keyword evidence="1" id="KW-1133">Transmembrane helix</keyword>
<dbReference type="Proteomes" id="UP000320948">
    <property type="component" value="Unassembled WGS sequence"/>
</dbReference>
<dbReference type="EMBL" id="VAFM01000001">
    <property type="protein sequence ID" value="TKW61454.1"/>
    <property type="molecule type" value="Genomic_DNA"/>
</dbReference>
<feature type="transmembrane region" description="Helical" evidence="1">
    <location>
        <begin position="17"/>
        <end position="34"/>
    </location>
</feature>
<sequence length="60" mass="6474">MATVNKENDENSRGGGIWNYLLIGAVGVLVFIGFTQLDATKKLSETVADKISSTIEELSE</sequence>
<name>A0A6N4REK1_BLAVI</name>
<keyword evidence="1" id="KW-0472">Membrane</keyword>
<proteinExistence type="predicted"/>
<evidence type="ECO:0000313" key="2">
    <source>
        <dbReference type="EMBL" id="TKW61454.1"/>
    </source>
</evidence>
<comment type="caution">
    <text evidence="2">The sequence shown here is derived from an EMBL/GenBank/DDBJ whole genome shotgun (WGS) entry which is preliminary data.</text>
</comment>
<gene>
    <name evidence="2" type="ORF">DI628_02205</name>
</gene>
<protein>
    <submittedName>
        <fullName evidence="2">Uncharacterized protein</fullName>
    </submittedName>
</protein>
<accession>A0A6N4REK1</accession>
<dbReference type="AlphaFoldDB" id="A0A6N4REK1"/>
<evidence type="ECO:0000313" key="3">
    <source>
        <dbReference type="Proteomes" id="UP000320948"/>
    </source>
</evidence>
<reference evidence="2 3" key="1">
    <citation type="journal article" date="2017" name="Nat. Commun.">
        <title>In situ click chemistry generation of cyclooxygenase-2 inhibitors.</title>
        <authorList>
            <person name="Bhardwaj A."/>
            <person name="Kaur J."/>
            <person name="Wuest M."/>
            <person name="Wuest F."/>
        </authorList>
    </citation>
    <scope>NUCLEOTIDE SEQUENCE [LARGE SCALE GENOMIC DNA]</scope>
    <source>
        <strain evidence="2">S2_018_000_R2_106</strain>
    </source>
</reference>
<keyword evidence="1" id="KW-0812">Transmembrane</keyword>